<comment type="caution">
    <text evidence="7">The sequence shown here is derived from an EMBL/GenBank/DDBJ whole genome shotgun (WGS) entry which is preliminary data.</text>
</comment>
<feature type="domain" description="C2H2-type" evidence="6">
    <location>
        <begin position="207"/>
        <end position="234"/>
    </location>
</feature>
<evidence type="ECO:0000313" key="8">
    <source>
        <dbReference type="Proteomes" id="UP001107558"/>
    </source>
</evidence>
<dbReference type="InterPro" id="IPR036236">
    <property type="entry name" value="Znf_C2H2_sf"/>
</dbReference>
<dbReference type="SUPFAM" id="SSF57667">
    <property type="entry name" value="beta-beta-alpha zinc fingers"/>
    <property type="match status" value="4"/>
</dbReference>
<dbReference type="InterPro" id="IPR013087">
    <property type="entry name" value="Znf_C2H2_type"/>
</dbReference>
<evidence type="ECO:0000256" key="4">
    <source>
        <dbReference type="ARBA" id="ARBA00022833"/>
    </source>
</evidence>
<dbReference type="PANTHER" id="PTHR24379:SF121">
    <property type="entry name" value="C2H2-TYPE DOMAIN-CONTAINING PROTEIN"/>
    <property type="match status" value="1"/>
</dbReference>
<dbReference type="Pfam" id="PF13909">
    <property type="entry name" value="zf-H2C2_5"/>
    <property type="match status" value="1"/>
</dbReference>
<feature type="domain" description="C2H2-type" evidence="6">
    <location>
        <begin position="267"/>
        <end position="294"/>
    </location>
</feature>
<keyword evidence="3 5" id="KW-0863">Zinc-finger</keyword>
<evidence type="ECO:0000313" key="7">
    <source>
        <dbReference type="EMBL" id="KAG5669505.1"/>
    </source>
</evidence>
<dbReference type="GO" id="GO:0008270">
    <property type="term" value="F:zinc ion binding"/>
    <property type="evidence" value="ECO:0007669"/>
    <property type="project" value="UniProtKB-KW"/>
</dbReference>
<reference evidence="7" key="1">
    <citation type="submission" date="2021-03" db="EMBL/GenBank/DDBJ databases">
        <title>Chromosome level genome of the anhydrobiotic midge Polypedilum vanderplanki.</title>
        <authorList>
            <person name="Yoshida Y."/>
            <person name="Kikawada T."/>
            <person name="Gusev O."/>
        </authorList>
    </citation>
    <scope>NUCLEOTIDE SEQUENCE</scope>
    <source>
        <strain evidence="7">NIAS01</strain>
        <tissue evidence="7">Whole body or cell culture</tissue>
    </source>
</reference>
<dbReference type="OrthoDB" id="6077919at2759"/>
<dbReference type="PANTHER" id="PTHR24379">
    <property type="entry name" value="KRAB AND ZINC FINGER DOMAIN-CONTAINING"/>
    <property type="match status" value="1"/>
</dbReference>
<dbReference type="PROSITE" id="PS00028">
    <property type="entry name" value="ZINC_FINGER_C2H2_1"/>
    <property type="match status" value="4"/>
</dbReference>
<dbReference type="Gene3D" id="3.30.160.60">
    <property type="entry name" value="Classic Zinc Finger"/>
    <property type="match status" value="6"/>
</dbReference>
<dbReference type="Proteomes" id="UP001107558">
    <property type="component" value="Chromosome 4"/>
</dbReference>
<evidence type="ECO:0000256" key="3">
    <source>
        <dbReference type="ARBA" id="ARBA00022771"/>
    </source>
</evidence>
<accession>A0A9J6BHY3</accession>
<evidence type="ECO:0000256" key="5">
    <source>
        <dbReference type="PROSITE-ProRule" id="PRU00042"/>
    </source>
</evidence>
<dbReference type="FunFam" id="3.30.160.60:FF:000065">
    <property type="entry name" value="B-cell CLL/lymphoma 6, member B"/>
    <property type="match status" value="1"/>
</dbReference>
<feature type="domain" description="C2H2-type" evidence="6">
    <location>
        <begin position="179"/>
        <end position="206"/>
    </location>
</feature>
<evidence type="ECO:0000256" key="1">
    <source>
        <dbReference type="ARBA" id="ARBA00022723"/>
    </source>
</evidence>
<keyword evidence="4" id="KW-0862">Zinc</keyword>
<dbReference type="SMART" id="SM00355">
    <property type="entry name" value="ZnF_C2H2"/>
    <property type="match status" value="11"/>
</dbReference>
<feature type="domain" description="C2H2-type" evidence="6">
    <location>
        <begin position="67"/>
        <end position="95"/>
    </location>
</feature>
<gene>
    <name evidence="7" type="ORF">PVAND_017392</name>
</gene>
<keyword evidence="1" id="KW-0479">Metal-binding</keyword>
<evidence type="ECO:0000256" key="2">
    <source>
        <dbReference type="ARBA" id="ARBA00022737"/>
    </source>
</evidence>
<feature type="domain" description="C2H2-type" evidence="6">
    <location>
        <begin position="296"/>
        <end position="323"/>
    </location>
</feature>
<evidence type="ECO:0000259" key="6">
    <source>
        <dbReference type="PROSITE" id="PS50157"/>
    </source>
</evidence>
<dbReference type="Pfam" id="PF00096">
    <property type="entry name" value="zf-C2H2"/>
    <property type="match status" value="3"/>
</dbReference>
<dbReference type="PROSITE" id="PS50157">
    <property type="entry name" value="ZINC_FINGER_C2H2_2"/>
    <property type="match status" value="7"/>
</dbReference>
<keyword evidence="8" id="KW-1185">Reference proteome</keyword>
<organism evidence="7 8">
    <name type="scientific">Polypedilum vanderplanki</name>
    <name type="common">Sleeping chironomid midge</name>
    <dbReference type="NCBI Taxonomy" id="319348"/>
    <lineage>
        <taxon>Eukaryota</taxon>
        <taxon>Metazoa</taxon>
        <taxon>Ecdysozoa</taxon>
        <taxon>Arthropoda</taxon>
        <taxon>Hexapoda</taxon>
        <taxon>Insecta</taxon>
        <taxon>Pterygota</taxon>
        <taxon>Neoptera</taxon>
        <taxon>Endopterygota</taxon>
        <taxon>Diptera</taxon>
        <taxon>Nematocera</taxon>
        <taxon>Chironomoidea</taxon>
        <taxon>Chironomidae</taxon>
        <taxon>Chironominae</taxon>
        <taxon>Polypedilum</taxon>
        <taxon>Polypedilum</taxon>
    </lineage>
</organism>
<keyword evidence="2" id="KW-0677">Repeat</keyword>
<proteinExistence type="predicted"/>
<protein>
    <recommendedName>
        <fullName evidence="6">C2H2-type domain-containing protein</fullName>
    </recommendedName>
</protein>
<name>A0A9J6BHY3_POLVA</name>
<feature type="domain" description="C2H2-type" evidence="6">
    <location>
        <begin position="153"/>
        <end position="180"/>
    </location>
</feature>
<dbReference type="AlphaFoldDB" id="A0A9J6BHY3"/>
<sequence length="355" mass="42425">MSVSNVKIDADREFLLVLNDENQKNKSEKERKNFEVCSIWEKKLSSKNTLIQHMKQQHPNEISSKIYFCDHCPKKFLLKHRLISHLKLKHQKGKEIKFECDFDGKIFDSKAKIYYHMKACHRNKIKECEICGKKMKNLDQHMSQVHTTVDQKFQCQICNKNYKNQKTLKIHLKTHNKQHQCQTCGRKFSKLSEIKEHLKNHENQFAFRCEKCQKNFTSSSNLRKHLKTHNKNRIKNLKCNRCDYSTDNKHCLASHLKTHNEKREKSLRCNQCDYKTDHKGSLKRHLQTHNPKRMKFPCLFCNYEATERGCLKKHLKIHDPNRIKHLKCSHCKYATDDKRGFAYHLNAKHNKIQNI</sequence>
<feature type="domain" description="C2H2-type" evidence="6">
    <location>
        <begin position="237"/>
        <end position="264"/>
    </location>
</feature>
<dbReference type="EMBL" id="JADBJN010000004">
    <property type="protein sequence ID" value="KAG5669505.1"/>
    <property type="molecule type" value="Genomic_DNA"/>
</dbReference>